<dbReference type="Proteomes" id="UP000253410">
    <property type="component" value="Unassembled WGS sequence"/>
</dbReference>
<dbReference type="GO" id="GO:0022857">
    <property type="term" value="F:transmembrane transporter activity"/>
    <property type="evidence" value="ECO:0007669"/>
    <property type="project" value="InterPro"/>
</dbReference>
<sequence length="352" mass="38372">MTKTALGLSIASIAWLAMSCGAHQEKKTAAAPSKTVVEDSGRTIKLPPDSLTLHFFKTMEATQSDLNAELMAPARVAATVVKSNGNTSQNIVLFDNPDLTASYTELLQHIINIREKGNIIRQKKAIAAQKQIELDRFKDLAEHGAGTGKDVSDAKTDLISAQTEMAIAETDLANEKTSIIEHESKLKLAGFDPQSLVTAKPDKTWIICEMPENQITKVKEGSTCKLQLNSYPGETFSGVIEKIGEVVDNITRMVKLRITVSDIQHKLRPGMFATVKFGVSEGNTLSVPRTSVITVQGKNYVFVRKNDSTFERREVLTGVQVNDRMVVFGGIKAGDQVVTDGAMQLKGISFGY</sequence>
<evidence type="ECO:0000256" key="3">
    <source>
        <dbReference type="ARBA" id="ARBA00022833"/>
    </source>
</evidence>
<dbReference type="GO" id="GO:0046686">
    <property type="term" value="P:response to cadmium ion"/>
    <property type="evidence" value="ECO:0007669"/>
    <property type="project" value="UniProtKB-KW"/>
</dbReference>
<keyword evidence="3" id="KW-0862">Zinc</keyword>
<evidence type="ECO:0000256" key="5">
    <source>
        <dbReference type="ARBA" id="ARBA00058766"/>
    </source>
</evidence>
<evidence type="ECO:0000259" key="6">
    <source>
        <dbReference type="Pfam" id="PF25954"/>
    </source>
</evidence>
<comment type="function">
    <text evidence="5">CzcA and CzcB together would act in zinc efflux nearly as effectively as the complete czc efflux system (CzcABC). The CzcB protein is thought to funnel zinc cations to the CzcA transport protein.</text>
</comment>
<evidence type="ECO:0000256" key="2">
    <source>
        <dbReference type="ARBA" id="ARBA00022448"/>
    </source>
</evidence>
<dbReference type="SUPFAM" id="SSF111369">
    <property type="entry name" value="HlyD-like secretion proteins"/>
    <property type="match status" value="1"/>
</dbReference>
<evidence type="ECO:0000313" key="9">
    <source>
        <dbReference type="Proteomes" id="UP000253410"/>
    </source>
</evidence>
<keyword evidence="2" id="KW-0813">Transport</keyword>
<evidence type="ECO:0000256" key="4">
    <source>
        <dbReference type="ARBA" id="ARBA00043263"/>
    </source>
</evidence>
<dbReference type="NCBIfam" id="TIGR01730">
    <property type="entry name" value="RND_mfp"/>
    <property type="match status" value="1"/>
</dbReference>
<dbReference type="Pfam" id="PF25975">
    <property type="entry name" value="CzcB_C"/>
    <property type="match status" value="1"/>
</dbReference>
<dbReference type="InterPro" id="IPR058649">
    <property type="entry name" value="CzcB_C"/>
</dbReference>
<evidence type="ECO:0000313" key="8">
    <source>
        <dbReference type="EMBL" id="RBL89086.1"/>
    </source>
</evidence>
<dbReference type="Pfam" id="PF25954">
    <property type="entry name" value="Beta-barrel_RND_2"/>
    <property type="match status" value="1"/>
</dbReference>
<dbReference type="Gene3D" id="2.40.30.170">
    <property type="match status" value="1"/>
</dbReference>
<gene>
    <name evidence="8" type="ORF">DF182_21345</name>
</gene>
<dbReference type="RefSeq" id="WP_113617830.1">
    <property type="nucleotide sequence ID" value="NZ_QFFJ01000002.1"/>
</dbReference>
<dbReference type="InterPro" id="IPR058792">
    <property type="entry name" value="Beta-barrel_RND_2"/>
</dbReference>
<keyword evidence="4" id="KW-0105">Cadmium resistance</keyword>
<dbReference type="GO" id="GO:0016020">
    <property type="term" value="C:membrane"/>
    <property type="evidence" value="ECO:0007669"/>
    <property type="project" value="InterPro"/>
</dbReference>
<dbReference type="Gene3D" id="2.40.420.20">
    <property type="match status" value="1"/>
</dbReference>
<comment type="similarity">
    <text evidence="1">Belongs to the membrane fusion protein (MFP) (TC 8.A.1) family.</text>
</comment>
<comment type="caution">
    <text evidence="8">The sequence shown here is derived from an EMBL/GenBank/DDBJ whole genome shotgun (WGS) entry which is preliminary data.</text>
</comment>
<dbReference type="InterPro" id="IPR051909">
    <property type="entry name" value="MFP_Cation_Efflux"/>
</dbReference>
<keyword evidence="9" id="KW-1185">Reference proteome</keyword>
<evidence type="ECO:0000256" key="1">
    <source>
        <dbReference type="ARBA" id="ARBA00009477"/>
    </source>
</evidence>
<proteinExistence type="inferred from homology"/>
<dbReference type="InterPro" id="IPR006143">
    <property type="entry name" value="RND_pump_MFP"/>
</dbReference>
<feature type="domain" description="CzcB-like C-terminal circularly permuted SH3-like" evidence="7">
    <location>
        <begin position="286"/>
        <end position="346"/>
    </location>
</feature>
<dbReference type="FunFam" id="2.40.30.170:FF:000010">
    <property type="entry name" value="Efflux RND transporter periplasmic adaptor subunit"/>
    <property type="match status" value="1"/>
</dbReference>
<protein>
    <submittedName>
        <fullName evidence="8">Efflux transporter periplasmic adaptor subunit</fullName>
    </submittedName>
</protein>
<evidence type="ECO:0000259" key="7">
    <source>
        <dbReference type="Pfam" id="PF25975"/>
    </source>
</evidence>
<reference evidence="8 9" key="1">
    <citation type="submission" date="2018-05" db="EMBL/GenBank/DDBJ databases">
        <title>Chitinophaga sp. K3CV102501T nov., isolated from isolated from a monsoon evergreen broad-leaved forest soil.</title>
        <authorList>
            <person name="Lv Y."/>
        </authorList>
    </citation>
    <scope>NUCLEOTIDE SEQUENCE [LARGE SCALE GENOMIC DNA]</scope>
    <source>
        <strain evidence="8 9">GDMCC 1.1325</strain>
    </source>
</reference>
<dbReference type="PANTHER" id="PTHR30097:SF16">
    <property type="entry name" value="CATION EFFLUX SYSTEM (CZCB-LIKE)"/>
    <property type="match status" value="1"/>
</dbReference>
<dbReference type="EMBL" id="QFFJ01000002">
    <property type="protein sequence ID" value="RBL89086.1"/>
    <property type="molecule type" value="Genomic_DNA"/>
</dbReference>
<feature type="domain" description="CusB-like beta-barrel" evidence="6">
    <location>
        <begin position="205"/>
        <end position="278"/>
    </location>
</feature>
<name>A0A365XRV4_9BACT</name>
<dbReference type="OrthoDB" id="9806939at2"/>
<dbReference type="PROSITE" id="PS51257">
    <property type="entry name" value="PROKAR_LIPOPROTEIN"/>
    <property type="match status" value="1"/>
</dbReference>
<dbReference type="AlphaFoldDB" id="A0A365XRV4"/>
<accession>A0A365XRV4</accession>
<organism evidence="8 9">
    <name type="scientific">Chitinophaga flava</name>
    <dbReference type="NCBI Taxonomy" id="2259036"/>
    <lineage>
        <taxon>Bacteria</taxon>
        <taxon>Pseudomonadati</taxon>
        <taxon>Bacteroidota</taxon>
        <taxon>Chitinophagia</taxon>
        <taxon>Chitinophagales</taxon>
        <taxon>Chitinophagaceae</taxon>
        <taxon>Chitinophaga</taxon>
    </lineage>
</organism>
<dbReference type="PANTHER" id="PTHR30097">
    <property type="entry name" value="CATION EFFLUX SYSTEM PROTEIN CUSB"/>
    <property type="match status" value="1"/>
</dbReference>
<dbReference type="FunFam" id="2.40.420.20:FF:000006">
    <property type="entry name" value="RND family efflux transporter MFP subunit"/>
    <property type="match status" value="1"/>
</dbReference>